<feature type="compositionally biased region" description="Basic and acidic residues" evidence="1">
    <location>
        <begin position="462"/>
        <end position="476"/>
    </location>
</feature>
<proteinExistence type="predicted"/>
<accession>A0A2G8L8J7</accession>
<feature type="region of interest" description="Disordered" evidence="1">
    <location>
        <begin position="162"/>
        <end position="183"/>
    </location>
</feature>
<feature type="compositionally biased region" description="Basic and acidic residues" evidence="1">
    <location>
        <begin position="83"/>
        <end position="101"/>
    </location>
</feature>
<feature type="region of interest" description="Disordered" evidence="1">
    <location>
        <begin position="390"/>
        <end position="423"/>
    </location>
</feature>
<evidence type="ECO:0000256" key="1">
    <source>
        <dbReference type="SAM" id="MobiDB-lite"/>
    </source>
</evidence>
<feature type="compositionally biased region" description="Polar residues" evidence="1">
    <location>
        <begin position="409"/>
        <end position="423"/>
    </location>
</feature>
<organism evidence="2 3">
    <name type="scientific">Stichopus japonicus</name>
    <name type="common">Sea cucumber</name>
    <dbReference type="NCBI Taxonomy" id="307972"/>
    <lineage>
        <taxon>Eukaryota</taxon>
        <taxon>Metazoa</taxon>
        <taxon>Echinodermata</taxon>
        <taxon>Eleutherozoa</taxon>
        <taxon>Echinozoa</taxon>
        <taxon>Holothuroidea</taxon>
        <taxon>Aspidochirotacea</taxon>
        <taxon>Aspidochirotida</taxon>
        <taxon>Stichopodidae</taxon>
        <taxon>Apostichopus</taxon>
    </lineage>
</organism>
<sequence>MKNVLTNDLGDLRKSKMSEMTSEIRCHNHAYQVSLQRQLTHWHKEQVVAVNKLSKMQQTSFQKLIRVENEKRKLQRQARIRRQKDTQRRLREQAERDREDSIRRSLELNLTIKRQTKTRERANRMVFPLGEIGGEPLMEQDELDEEETRDISKGEYKVVFTPRSEERETESGLGSPIGPANPNNSYNDLPNNESSLIRSVVDDVFVANQESIPRYTKHESTMYPQKVTKLPDIKSHDTEKLSLGSPSQPTQLQMKSTEVLPPITTSAPKAENYKLDSHMTETKSSKNEDNFRSKRKKERQDLVDDMHKYHIGIANRSFKIPEYDAPLVTSVKKYHKTSDGSFTSTEVSVRPAMEDFKLPSRKPYYLVSKALVWEKQREADRERKVRQFINRQKEIEDEANQTTGRDDTPSTPELPSNSYQRTRRQSTYITLNDSIHHKALLGVVGDKDDLRNCRYLRIQDSGRTEKHQEDKSEDGLSRTFSPTKLRREKLSSWGKLSSVKASPTTKDQYYYVSML</sequence>
<protein>
    <submittedName>
        <fullName evidence="2">Uncharacterized protein</fullName>
    </submittedName>
</protein>
<evidence type="ECO:0000313" key="3">
    <source>
        <dbReference type="Proteomes" id="UP000230750"/>
    </source>
</evidence>
<feature type="region of interest" description="Disordered" evidence="1">
    <location>
        <begin position="267"/>
        <end position="301"/>
    </location>
</feature>
<dbReference type="EMBL" id="MRZV01000173">
    <property type="protein sequence ID" value="PIK56515.1"/>
    <property type="molecule type" value="Genomic_DNA"/>
</dbReference>
<reference evidence="2 3" key="1">
    <citation type="journal article" date="2017" name="PLoS Biol.">
        <title>The sea cucumber genome provides insights into morphological evolution and visceral regeneration.</title>
        <authorList>
            <person name="Zhang X."/>
            <person name="Sun L."/>
            <person name="Yuan J."/>
            <person name="Sun Y."/>
            <person name="Gao Y."/>
            <person name="Zhang L."/>
            <person name="Li S."/>
            <person name="Dai H."/>
            <person name="Hamel J.F."/>
            <person name="Liu C."/>
            <person name="Yu Y."/>
            <person name="Liu S."/>
            <person name="Lin W."/>
            <person name="Guo K."/>
            <person name="Jin S."/>
            <person name="Xu P."/>
            <person name="Storey K.B."/>
            <person name="Huan P."/>
            <person name="Zhang T."/>
            <person name="Zhou Y."/>
            <person name="Zhang J."/>
            <person name="Lin C."/>
            <person name="Li X."/>
            <person name="Xing L."/>
            <person name="Huo D."/>
            <person name="Sun M."/>
            <person name="Wang L."/>
            <person name="Mercier A."/>
            <person name="Li F."/>
            <person name="Yang H."/>
            <person name="Xiang J."/>
        </authorList>
    </citation>
    <scope>NUCLEOTIDE SEQUENCE [LARGE SCALE GENOMIC DNA]</scope>
    <source>
        <strain evidence="2">Shaxun</strain>
        <tissue evidence="2">Muscle</tissue>
    </source>
</reference>
<evidence type="ECO:0000313" key="2">
    <source>
        <dbReference type="EMBL" id="PIK56515.1"/>
    </source>
</evidence>
<feature type="region of interest" description="Disordered" evidence="1">
    <location>
        <begin position="75"/>
        <end position="101"/>
    </location>
</feature>
<dbReference type="AlphaFoldDB" id="A0A2G8L8J7"/>
<feature type="region of interest" description="Disordered" evidence="1">
    <location>
        <begin position="462"/>
        <end position="481"/>
    </location>
</feature>
<dbReference type="OrthoDB" id="10062122at2759"/>
<comment type="caution">
    <text evidence="2">The sequence shown here is derived from an EMBL/GenBank/DDBJ whole genome shotgun (WGS) entry which is preliminary data.</text>
</comment>
<name>A0A2G8L8J7_STIJA</name>
<dbReference type="Proteomes" id="UP000230750">
    <property type="component" value="Unassembled WGS sequence"/>
</dbReference>
<keyword evidence="3" id="KW-1185">Reference proteome</keyword>
<gene>
    <name evidence="2" type="ORF">BSL78_06584</name>
</gene>
<feature type="compositionally biased region" description="Basic and acidic residues" evidence="1">
    <location>
        <begin position="271"/>
        <end position="301"/>
    </location>
</feature>